<sequence length="214" mass="22863">MASRKVSILKFVGTVSLGLLTGTSYTLSALTIPSLLELPSASSAAKAFRSLASTASTHLNALTAVSGSAFLLAYALSPRSFRHPYLFYTSLFCFGTHLTDYVTPHIFGEPTSSTAAAAQRRAAASQLRRDKQAARRMEASYEVLGDPHSDEAGSASGEELDEDINGEEVRSEVEFFVRNQLIQTAMAGIGFMMAVVGIWGDGAPVVTETLIVEF</sequence>
<dbReference type="EMBL" id="MU394280">
    <property type="protein sequence ID" value="KAI6093738.1"/>
    <property type="molecule type" value="Genomic_DNA"/>
</dbReference>
<comment type="caution">
    <text evidence="1">The sequence shown here is derived from an EMBL/GenBank/DDBJ whole genome shotgun (WGS) entry which is preliminary data.</text>
</comment>
<evidence type="ECO:0000313" key="1">
    <source>
        <dbReference type="EMBL" id="KAI6093738.1"/>
    </source>
</evidence>
<gene>
    <name evidence="1" type="ORF">F4821DRAFT_221381</name>
</gene>
<dbReference type="Proteomes" id="UP001497680">
    <property type="component" value="Unassembled WGS sequence"/>
</dbReference>
<evidence type="ECO:0000313" key="2">
    <source>
        <dbReference type="Proteomes" id="UP001497680"/>
    </source>
</evidence>
<protein>
    <submittedName>
        <fullName evidence="1">Uncharacterized protein</fullName>
    </submittedName>
</protein>
<reference evidence="1 2" key="1">
    <citation type="journal article" date="2022" name="New Phytol.">
        <title>Ecological generalism drives hyperdiversity of secondary metabolite gene clusters in xylarialean endophytes.</title>
        <authorList>
            <person name="Franco M.E.E."/>
            <person name="Wisecaver J.H."/>
            <person name="Arnold A.E."/>
            <person name="Ju Y.M."/>
            <person name="Slot J.C."/>
            <person name="Ahrendt S."/>
            <person name="Moore L.P."/>
            <person name="Eastman K.E."/>
            <person name="Scott K."/>
            <person name="Konkel Z."/>
            <person name="Mondo S.J."/>
            <person name="Kuo A."/>
            <person name="Hayes R.D."/>
            <person name="Haridas S."/>
            <person name="Andreopoulos B."/>
            <person name="Riley R."/>
            <person name="LaButti K."/>
            <person name="Pangilinan J."/>
            <person name="Lipzen A."/>
            <person name="Amirebrahimi M."/>
            <person name="Yan J."/>
            <person name="Adam C."/>
            <person name="Keymanesh K."/>
            <person name="Ng V."/>
            <person name="Louie K."/>
            <person name="Northen T."/>
            <person name="Drula E."/>
            <person name="Henrissat B."/>
            <person name="Hsieh H.M."/>
            <person name="Youens-Clark K."/>
            <person name="Lutzoni F."/>
            <person name="Miadlikowska J."/>
            <person name="Eastwood D.C."/>
            <person name="Hamelin R.C."/>
            <person name="Grigoriev I.V."/>
            <person name="U'Ren J.M."/>
        </authorList>
    </citation>
    <scope>NUCLEOTIDE SEQUENCE [LARGE SCALE GENOMIC DNA]</scope>
    <source>
        <strain evidence="1 2">ER1909</strain>
    </source>
</reference>
<accession>A0ACC0DMA2</accession>
<keyword evidence="2" id="KW-1185">Reference proteome</keyword>
<organism evidence="1 2">
    <name type="scientific">Hypoxylon rubiginosum</name>
    <dbReference type="NCBI Taxonomy" id="110542"/>
    <lineage>
        <taxon>Eukaryota</taxon>
        <taxon>Fungi</taxon>
        <taxon>Dikarya</taxon>
        <taxon>Ascomycota</taxon>
        <taxon>Pezizomycotina</taxon>
        <taxon>Sordariomycetes</taxon>
        <taxon>Xylariomycetidae</taxon>
        <taxon>Xylariales</taxon>
        <taxon>Hypoxylaceae</taxon>
        <taxon>Hypoxylon</taxon>
    </lineage>
</organism>
<name>A0ACC0DMA2_9PEZI</name>
<proteinExistence type="predicted"/>